<dbReference type="OrthoDB" id="1936739at2759"/>
<keyword evidence="3" id="KW-1185">Reference proteome</keyword>
<name>A0A067JC41_JATCU</name>
<protein>
    <recommendedName>
        <fullName evidence="4">Aminotransferase-like plant mobile domain-containing protein</fullName>
    </recommendedName>
</protein>
<evidence type="ECO:0000313" key="2">
    <source>
        <dbReference type="EMBL" id="KDP20298.1"/>
    </source>
</evidence>
<reference evidence="2 3" key="1">
    <citation type="journal article" date="2014" name="PLoS ONE">
        <title>Global Analysis of Gene Expression Profiles in Physic Nut (Jatropha curcas L.) Seedlings Exposed to Salt Stress.</title>
        <authorList>
            <person name="Zhang L."/>
            <person name="Zhang C."/>
            <person name="Wu P."/>
            <person name="Chen Y."/>
            <person name="Li M."/>
            <person name="Jiang H."/>
            <person name="Wu G."/>
        </authorList>
    </citation>
    <scope>NUCLEOTIDE SEQUENCE [LARGE SCALE GENOMIC DNA]</scope>
    <source>
        <strain evidence="3">cv. GZQX0401</strain>
        <tissue evidence="2">Young leaves</tissue>
    </source>
</reference>
<evidence type="ECO:0000256" key="1">
    <source>
        <dbReference type="SAM" id="MobiDB-lite"/>
    </source>
</evidence>
<gene>
    <name evidence="2" type="ORF">JCGZ_08374</name>
</gene>
<feature type="region of interest" description="Disordered" evidence="1">
    <location>
        <begin position="80"/>
        <end position="124"/>
    </location>
</feature>
<dbReference type="EMBL" id="KK916405">
    <property type="protein sequence ID" value="KDP20298.1"/>
    <property type="molecule type" value="Genomic_DNA"/>
</dbReference>
<dbReference type="Proteomes" id="UP000027138">
    <property type="component" value="Unassembled WGS sequence"/>
</dbReference>
<feature type="compositionally biased region" description="Low complexity" evidence="1">
    <location>
        <begin position="83"/>
        <end position="107"/>
    </location>
</feature>
<organism evidence="2 3">
    <name type="scientific">Jatropha curcas</name>
    <name type="common">Barbados nut</name>
    <dbReference type="NCBI Taxonomy" id="180498"/>
    <lineage>
        <taxon>Eukaryota</taxon>
        <taxon>Viridiplantae</taxon>
        <taxon>Streptophyta</taxon>
        <taxon>Embryophyta</taxon>
        <taxon>Tracheophyta</taxon>
        <taxon>Spermatophyta</taxon>
        <taxon>Magnoliopsida</taxon>
        <taxon>eudicotyledons</taxon>
        <taxon>Gunneridae</taxon>
        <taxon>Pentapetalae</taxon>
        <taxon>rosids</taxon>
        <taxon>fabids</taxon>
        <taxon>Malpighiales</taxon>
        <taxon>Euphorbiaceae</taxon>
        <taxon>Crotonoideae</taxon>
        <taxon>Jatropheae</taxon>
        <taxon>Jatropha</taxon>
    </lineage>
</organism>
<sequence length="187" mass="21315">MCDLSRGHCKLSGTYYFWETWACEYFPYTRPELIRADLGLGLVPSAWRWYRPNLHTVRHKKSLKDLRAFFDTCTLEQPLGTHSSRASGPSTRTPTRRPMTNPTSSTSVECPSRAGPSRSAGPSWAPRAISEATWPLHLGLANLCLPYNIPYYPPDGTLTFREVSLESVDRLALPPEDITERRRRPHR</sequence>
<evidence type="ECO:0008006" key="4">
    <source>
        <dbReference type="Google" id="ProtNLM"/>
    </source>
</evidence>
<accession>A0A067JC41</accession>
<proteinExistence type="predicted"/>
<evidence type="ECO:0000313" key="3">
    <source>
        <dbReference type="Proteomes" id="UP000027138"/>
    </source>
</evidence>
<dbReference type="AlphaFoldDB" id="A0A067JC41"/>